<feature type="transmembrane region" description="Helical" evidence="2">
    <location>
        <begin position="9"/>
        <end position="28"/>
    </location>
</feature>
<gene>
    <name evidence="3" type="ORF">V5E97_15035</name>
</gene>
<dbReference type="EMBL" id="CP155447">
    <property type="protein sequence ID" value="XBH07302.1"/>
    <property type="molecule type" value="Genomic_DNA"/>
</dbReference>
<proteinExistence type="predicted"/>
<accession>A0AAU7CQB0</accession>
<feature type="transmembrane region" description="Helical" evidence="2">
    <location>
        <begin position="59"/>
        <end position="79"/>
    </location>
</feature>
<feature type="compositionally biased region" description="Polar residues" evidence="1">
    <location>
        <begin position="136"/>
        <end position="146"/>
    </location>
</feature>
<feature type="transmembrane region" description="Helical" evidence="2">
    <location>
        <begin position="99"/>
        <end position="116"/>
    </location>
</feature>
<organism evidence="3">
    <name type="scientific">Singulisphaera sp. Ch08</name>
    <dbReference type="NCBI Taxonomy" id="3120278"/>
    <lineage>
        <taxon>Bacteria</taxon>
        <taxon>Pseudomonadati</taxon>
        <taxon>Planctomycetota</taxon>
        <taxon>Planctomycetia</taxon>
        <taxon>Isosphaerales</taxon>
        <taxon>Isosphaeraceae</taxon>
        <taxon>Singulisphaera</taxon>
    </lineage>
</organism>
<feature type="transmembrane region" description="Helical" evidence="2">
    <location>
        <begin position="34"/>
        <end position="52"/>
    </location>
</feature>
<keyword evidence="2" id="KW-0812">Transmembrane</keyword>
<feature type="region of interest" description="Disordered" evidence="1">
    <location>
        <begin position="127"/>
        <end position="146"/>
    </location>
</feature>
<evidence type="ECO:0000256" key="2">
    <source>
        <dbReference type="SAM" id="Phobius"/>
    </source>
</evidence>
<reference evidence="3" key="1">
    <citation type="submission" date="2024-05" db="EMBL/GenBank/DDBJ databases">
        <title>Planctomycetes of the genus Singulisphaera possess chitinolytic capabilities.</title>
        <authorList>
            <person name="Ivanova A."/>
        </authorList>
    </citation>
    <scope>NUCLEOTIDE SEQUENCE</scope>
    <source>
        <strain evidence="3">Ch08T</strain>
    </source>
</reference>
<sequence length="146" mass="15978">MIDRVTSNLLGLVGAALGAIIGYSVFNWLVDQNLYGLMIPGAMLGLGCSLLAQHRSPARGVACALAALILGLYTEWRFSPFKADDGFQYLVVHFYDLRSITQLMIGFGAFFAYWMGKDARPFFSLGPIARKPQHTPPNSGESTTKE</sequence>
<name>A0AAU7CQB0_9BACT</name>
<evidence type="ECO:0000313" key="3">
    <source>
        <dbReference type="EMBL" id="XBH07302.1"/>
    </source>
</evidence>
<keyword evidence="2" id="KW-0472">Membrane</keyword>
<evidence type="ECO:0000256" key="1">
    <source>
        <dbReference type="SAM" id="MobiDB-lite"/>
    </source>
</evidence>
<protein>
    <submittedName>
        <fullName evidence="3">Uncharacterized protein</fullName>
    </submittedName>
</protein>
<dbReference type="AlphaFoldDB" id="A0AAU7CQB0"/>
<keyword evidence="2" id="KW-1133">Transmembrane helix</keyword>
<dbReference type="RefSeq" id="WP_406700142.1">
    <property type="nucleotide sequence ID" value="NZ_CP155447.1"/>
</dbReference>